<evidence type="ECO:0000313" key="1">
    <source>
        <dbReference type="EMBL" id="EYC15591.1"/>
    </source>
</evidence>
<dbReference type="AlphaFoldDB" id="A0A016UL26"/>
<dbReference type="Proteomes" id="UP000024635">
    <property type="component" value="Unassembled WGS sequence"/>
</dbReference>
<gene>
    <name evidence="1" type="primary">Acey_s0036.g3232</name>
    <name evidence="1" type="ORF">Y032_0036g3232</name>
</gene>
<accession>A0A016UL26</accession>
<sequence>MSSYCPKTLDSTRNGYDELCTYFRSAAVLTERPLERRSCLSNDTVKLMKHRQQLKNTISTALDRLAYMKHAKCSDEG</sequence>
<keyword evidence="2" id="KW-1185">Reference proteome</keyword>
<proteinExistence type="predicted"/>
<dbReference type="EMBL" id="JARK01001372">
    <property type="protein sequence ID" value="EYC15591.1"/>
    <property type="molecule type" value="Genomic_DNA"/>
</dbReference>
<name>A0A016UL26_9BILA</name>
<organism evidence="1 2">
    <name type="scientific">Ancylostoma ceylanicum</name>
    <dbReference type="NCBI Taxonomy" id="53326"/>
    <lineage>
        <taxon>Eukaryota</taxon>
        <taxon>Metazoa</taxon>
        <taxon>Ecdysozoa</taxon>
        <taxon>Nematoda</taxon>
        <taxon>Chromadorea</taxon>
        <taxon>Rhabditida</taxon>
        <taxon>Rhabditina</taxon>
        <taxon>Rhabditomorpha</taxon>
        <taxon>Strongyloidea</taxon>
        <taxon>Ancylostomatidae</taxon>
        <taxon>Ancylostomatinae</taxon>
        <taxon>Ancylostoma</taxon>
    </lineage>
</organism>
<evidence type="ECO:0000313" key="2">
    <source>
        <dbReference type="Proteomes" id="UP000024635"/>
    </source>
</evidence>
<comment type="caution">
    <text evidence="1">The sequence shown here is derived from an EMBL/GenBank/DDBJ whole genome shotgun (WGS) entry which is preliminary data.</text>
</comment>
<protein>
    <submittedName>
        <fullName evidence="1">Uncharacterized protein</fullName>
    </submittedName>
</protein>
<reference evidence="2" key="1">
    <citation type="journal article" date="2015" name="Nat. Genet.">
        <title>The genome and transcriptome of the zoonotic hookworm Ancylostoma ceylanicum identify infection-specific gene families.</title>
        <authorList>
            <person name="Schwarz E.M."/>
            <person name="Hu Y."/>
            <person name="Antoshechkin I."/>
            <person name="Miller M.M."/>
            <person name="Sternberg P.W."/>
            <person name="Aroian R.V."/>
        </authorList>
    </citation>
    <scope>NUCLEOTIDE SEQUENCE</scope>
    <source>
        <strain evidence="2">HY135</strain>
    </source>
</reference>